<dbReference type="EMBL" id="SKFG01000010">
    <property type="protein sequence ID" value="TCZ77130.1"/>
    <property type="molecule type" value="Genomic_DNA"/>
</dbReference>
<dbReference type="InterPro" id="IPR037171">
    <property type="entry name" value="NagB/RpiA_transferase-like"/>
</dbReference>
<name>A0A4R4EDM7_9BACL</name>
<reference evidence="5 6" key="1">
    <citation type="submission" date="2019-03" db="EMBL/GenBank/DDBJ databases">
        <authorList>
            <person name="Kim M.K.M."/>
        </authorList>
    </citation>
    <scope>NUCLEOTIDE SEQUENCE [LARGE SCALE GENOMIC DNA]</scope>
    <source>
        <strain evidence="5 6">18JY21-1</strain>
    </source>
</reference>
<proteinExistence type="inferred from homology"/>
<evidence type="ECO:0000313" key="5">
    <source>
        <dbReference type="EMBL" id="TCZ77130.1"/>
    </source>
</evidence>
<sequence>MRGSKVKILTADQAVTLIGDGLTVAVSGFVGCAHPEALTSALERRFLEEAHPQGLALVYAAGQGDGADRGLNHLAHEGLVRRVIGGHWGLAPKLGKMALDNAIEAYNLPQGAIAHLFRDVAAGKLGTITHVGLHTFVDPRYEGGKLNQVTTEDLVELMTIGGKEQLLYKAFSMDVALIRGTTADIYGNITMEKEATTLETLAMAQAVKNCGGIVIAQVARVQMEGHLNPREVVIPGILVDAVVVAEPDDHQQTFLEAYNPSYSGEVYEPITQLAPMEWNERKIIARRAAMEIQEGNVINLGIGLPEGVGFVTAEKGLDNYTLLLESGPIGGIPARGLSFGASTNPSAILNQPSQFDFIDGGGIDIAFLGMAEADQFGNVNVSKYGTKVTGCGGFINISQNAKKIVICSTFTAGGLKLAMEQEKLRIVQEGKVCKFVPQVEQITFNASYTGGRGIAVLYVTERAVFRLYNGTLELIEIAPGIDLEEHILSQMAFTPLISPDLRVMDSSIFA</sequence>
<dbReference type="PANTHER" id="PTHR43293">
    <property type="entry name" value="ACETATE COA-TRANSFERASE YDIF"/>
    <property type="match status" value="1"/>
</dbReference>
<dbReference type="PIRSF" id="PIRSF000858">
    <property type="entry name" value="SCOT-t"/>
    <property type="match status" value="1"/>
</dbReference>
<gene>
    <name evidence="5" type="ORF">E0485_11745</name>
</gene>
<evidence type="ECO:0000256" key="3">
    <source>
        <dbReference type="PIRNR" id="PIRNR000858"/>
    </source>
</evidence>
<dbReference type="Gene3D" id="3.40.1080.10">
    <property type="entry name" value="Glutaconate Coenzyme A-transferase"/>
    <property type="match status" value="2"/>
</dbReference>
<evidence type="ECO:0000256" key="2">
    <source>
        <dbReference type="ARBA" id="ARBA00022679"/>
    </source>
</evidence>
<dbReference type="PANTHER" id="PTHR43293:SF1">
    <property type="entry name" value="ACETATE COA-TRANSFERASE YDIF"/>
    <property type="match status" value="1"/>
</dbReference>
<dbReference type="InterPro" id="IPR004165">
    <property type="entry name" value="CoA_trans_fam_I"/>
</dbReference>
<dbReference type="OrthoDB" id="9805230at2"/>
<comment type="caution">
    <text evidence="5">The sequence shown here is derived from an EMBL/GenBank/DDBJ whole genome shotgun (WGS) entry which is preliminary data.</text>
</comment>
<dbReference type="Pfam" id="PF01144">
    <property type="entry name" value="CoA_trans"/>
    <property type="match status" value="1"/>
</dbReference>
<evidence type="ECO:0000313" key="6">
    <source>
        <dbReference type="Proteomes" id="UP000295418"/>
    </source>
</evidence>
<dbReference type="GO" id="GO:0046952">
    <property type="term" value="P:ketone body catabolic process"/>
    <property type="evidence" value="ECO:0007669"/>
    <property type="project" value="InterPro"/>
</dbReference>
<organism evidence="5 6">
    <name type="scientific">Paenibacillus albiflavus</name>
    <dbReference type="NCBI Taxonomy" id="2545760"/>
    <lineage>
        <taxon>Bacteria</taxon>
        <taxon>Bacillati</taxon>
        <taxon>Bacillota</taxon>
        <taxon>Bacilli</taxon>
        <taxon>Bacillales</taxon>
        <taxon>Paenibacillaceae</taxon>
        <taxon>Paenibacillus</taxon>
    </lineage>
</organism>
<evidence type="ECO:0000256" key="4">
    <source>
        <dbReference type="PIRSR" id="PIRSR000858-1"/>
    </source>
</evidence>
<dbReference type="InterPro" id="IPR014388">
    <property type="entry name" value="3-oxoacid_CoA-transferase"/>
</dbReference>
<dbReference type="PROSITE" id="PS51257">
    <property type="entry name" value="PROKAR_LIPOPROTEIN"/>
    <property type="match status" value="1"/>
</dbReference>
<dbReference type="AlphaFoldDB" id="A0A4R4EDM7"/>
<protein>
    <submittedName>
        <fullName evidence="5">Acyl CoA:acetate/3-ketoacid CoA transferase</fullName>
    </submittedName>
</protein>
<dbReference type="Proteomes" id="UP000295418">
    <property type="component" value="Unassembled WGS sequence"/>
</dbReference>
<evidence type="ECO:0000256" key="1">
    <source>
        <dbReference type="ARBA" id="ARBA00007154"/>
    </source>
</evidence>
<accession>A0A4R4EDM7</accession>
<comment type="similarity">
    <text evidence="1 3">Belongs to the 3-oxoacid CoA-transferase family.</text>
</comment>
<dbReference type="SUPFAM" id="SSF100950">
    <property type="entry name" value="NagB/RpiA/CoA transferase-like"/>
    <property type="match status" value="2"/>
</dbReference>
<keyword evidence="2 3" id="KW-0808">Transferase</keyword>
<keyword evidence="6" id="KW-1185">Reference proteome</keyword>
<feature type="active site" description="5-glutamyl coenzyme A thioester intermediate" evidence="4">
    <location>
        <position position="325"/>
    </location>
</feature>
<dbReference type="RefSeq" id="WP_132418230.1">
    <property type="nucleotide sequence ID" value="NZ_SKFG01000010.1"/>
</dbReference>
<dbReference type="SMART" id="SM00882">
    <property type="entry name" value="CoA_trans"/>
    <property type="match status" value="2"/>
</dbReference>
<dbReference type="GO" id="GO:0008410">
    <property type="term" value="F:CoA-transferase activity"/>
    <property type="evidence" value="ECO:0007669"/>
    <property type="project" value="InterPro"/>
</dbReference>